<evidence type="ECO:0000313" key="7">
    <source>
        <dbReference type="Proteomes" id="UP000184384"/>
    </source>
</evidence>
<dbReference type="Proteomes" id="UP000184384">
    <property type="component" value="Unassembled WGS sequence"/>
</dbReference>
<protein>
    <recommendedName>
        <fullName evidence="9">Fibrinogen beta and gamma chains, C-terminal globular domain</fullName>
    </recommendedName>
</protein>
<sequence length="508" mass="54594">MNRFNLKFMVDKFSNHINCLLLILITFIYSGNAQTPSGFSLVAYEGFNYTSGSSLLNASGGSGWSTDWSQSYQGRYLKTSTTGFNYAGLTTTGLKAEFDATCYSACNEIASLKRSFPLQNQGVVYFQFISVFEASPGGGTPTIRLYNGATQTGGIGSTSGSNMSILASSLANLSSSSGSLSAQNLVVVRIDYNLNKTEMWINPDLSTFNYLNPTSPSASAIGFAPAMDRFDIFIRSGSIDEIAIFKQIPTIDKYGKIDANIPQSINKNGNVGHGNGLTQNGKVISSVKNGLTAATASISAYQIKQDYPSSPDGLYWISNSNINGGTPFQIYADMTTDGGGWTLIMCNASNAGWNYGNAISLNTSSPSISSNYSIIGWADYIKKSSSGFQYMIDANSRRSYGGIWTANAAYSFTNSTNTQTDVTINTKFGLNGSVGTWIYHDGGIEQRMPWYSNCGNEGFVTTSLNCSGGSWWGTLISGTGWTPAPWISSGCGTEGCMPNPGIIWYWVR</sequence>
<dbReference type="Gene3D" id="3.90.215.10">
    <property type="entry name" value="Gamma Fibrinogen, chain A, domain 1"/>
    <property type="match status" value="1"/>
</dbReference>
<evidence type="ECO:0000313" key="8">
    <source>
        <dbReference type="Proteomes" id="UP000237771"/>
    </source>
</evidence>
<accession>A0A1M5NX28</accession>
<keyword evidence="8" id="KW-1185">Reference proteome</keyword>
<keyword evidence="4" id="KW-1015">Disulfide bond</keyword>
<reference evidence="5 8" key="3">
    <citation type="submission" date="2018-03" db="EMBL/GenBank/DDBJ databases">
        <title>Genomic Encyclopedia of Archaeal and Bacterial Type Strains, Phase II (KMG-II): from individual species to whole genera.</title>
        <authorList>
            <person name="Goeker M."/>
        </authorList>
    </citation>
    <scope>NUCLEOTIDE SEQUENCE [LARGE SCALE GENOMIC DNA]</scope>
    <source>
        <strain evidence="5 8">DSM 17797</strain>
    </source>
</reference>
<dbReference type="RefSeq" id="WP_139256899.1">
    <property type="nucleotide sequence ID" value="NZ_FQWO01000005.1"/>
</dbReference>
<dbReference type="PANTHER" id="PTHR16146">
    <property type="entry name" value="INTELECTIN"/>
    <property type="match status" value="1"/>
</dbReference>
<organism evidence="6 7">
    <name type="scientific">Flavobacterium granuli</name>
    <dbReference type="NCBI Taxonomy" id="280093"/>
    <lineage>
        <taxon>Bacteria</taxon>
        <taxon>Pseudomonadati</taxon>
        <taxon>Bacteroidota</taxon>
        <taxon>Flavobacteriia</taxon>
        <taxon>Flavobacteriales</taxon>
        <taxon>Flavobacteriaceae</taxon>
        <taxon>Flavobacterium</taxon>
    </lineage>
</organism>
<evidence type="ECO:0000256" key="3">
    <source>
        <dbReference type="ARBA" id="ARBA00022837"/>
    </source>
</evidence>
<dbReference type="GO" id="GO:0046872">
    <property type="term" value="F:metal ion binding"/>
    <property type="evidence" value="ECO:0007669"/>
    <property type="project" value="UniProtKB-KW"/>
</dbReference>
<dbReference type="EMBL" id="PVUB01000005">
    <property type="protein sequence ID" value="PRZ23428.1"/>
    <property type="molecule type" value="Genomic_DNA"/>
</dbReference>
<dbReference type="GO" id="GO:0005615">
    <property type="term" value="C:extracellular space"/>
    <property type="evidence" value="ECO:0007669"/>
    <property type="project" value="TreeGrafter"/>
</dbReference>
<dbReference type="InterPro" id="IPR036056">
    <property type="entry name" value="Fibrinogen-like_C"/>
</dbReference>
<keyword evidence="3" id="KW-0106">Calcium</keyword>
<proteinExistence type="predicted"/>
<dbReference type="Proteomes" id="UP000237771">
    <property type="component" value="Unassembled WGS sequence"/>
</dbReference>
<name>A0A1M5NX28_9FLAO</name>
<dbReference type="EMBL" id="FQWO01000005">
    <property type="protein sequence ID" value="SHG94081.1"/>
    <property type="molecule type" value="Genomic_DNA"/>
</dbReference>
<keyword evidence="2" id="KW-0430">Lectin</keyword>
<dbReference type="AlphaFoldDB" id="A0A1M5NX28"/>
<evidence type="ECO:0000256" key="2">
    <source>
        <dbReference type="ARBA" id="ARBA00022734"/>
    </source>
</evidence>
<keyword evidence="1" id="KW-0479">Metal-binding</keyword>
<dbReference type="InterPro" id="IPR014716">
    <property type="entry name" value="Fibrinogen_a/b/g_C_1"/>
</dbReference>
<evidence type="ECO:0000256" key="4">
    <source>
        <dbReference type="ARBA" id="ARBA00023157"/>
    </source>
</evidence>
<dbReference type="SUPFAM" id="SSF56496">
    <property type="entry name" value="Fibrinogen C-terminal domain-like"/>
    <property type="match status" value="1"/>
</dbReference>
<gene>
    <name evidence="5" type="ORF">BC624_105150</name>
    <name evidence="6" type="ORF">SAMN05443373_105150</name>
</gene>
<dbReference type="NCBIfam" id="NF040941">
    <property type="entry name" value="GGGWT_bact"/>
    <property type="match status" value="1"/>
</dbReference>
<dbReference type="STRING" id="280093.SAMN05443373_105150"/>
<dbReference type="PANTHER" id="PTHR16146:SF46">
    <property type="entry name" value="INTELECTIN-1A-RELATED"/>
    <property type="match status" value="1"/>
</dbReference>
<evidence type="ECO:0000313" key="6">
    <source>
        <dbReference type="EMBL" id="SHG94081.1"/>
    </source>
</evidence>
<evidence type="ECO:0000256" key="1">
    <source>
        <dbReference type="ARBA" id="ARBA00022723"/>
    </source>
</evidence>
<dbReference type="OrthoDB" id="9145816at2"/>
<reference evidence="6" key="1">
    <citation type="submission" date="2016-11" db="EMBL/GenBank/DDBJ databases">
        <authorList>
            <person name="Jaros S."/>
            <person name="Januszkiewicz K."/>
            <person name="Wedrychowicz H."/>
        </authorList>
    </citation>
    <scope>NUCLEOTIDE SEQUENCE [LARGE SCALE GENOMIC DNA]</scope>
    <source>
        <strain evidence="6">DSM 19729</strain>
    </source>
</reference>
<evidence type="ECO:0008006" key="9">
    <source>
        <dbReference type="Google" id="ProtNLM"/>
    </source>
</evidence>
<dbReference type="GO" id="GO:0070492">
    <property type="term" value="F:oligosaccharide binding"/>
    <property type="evidence" value="ECO:0007669"/>
    <property type="project" value="TreeGrafter"/>
</dbReference>
<reference evidence="7" key="2">
    <citation type="submission" date="2016-11" db="EMBL/GenBank/DDBJ databases">
        <authorList>
            <person name="Varghese N."/>
            <person name="Submissions S."/>
        </authorList>
    </citation>
    <scope>NUCLEOTIDE SEQUENCE [LARGE SCALE GENOMIC DNA]</scope>
    <source>
        <strain evidence="7">DSM 19729</strain>
    </source>
</reference>
<evidence type="ECO:0000313" key="5">
    <source>
        <dbReference type="EMBL" id="PRZ23428.1"/>
    </source>
</evidence>